<protein>
    <submittedName>
        <fullName evidence="2">Uncharacterized protein</fullName>
    </submittedName>
</protein>
<name>A0A1F5HYB3_9BACT</name>
<reference evidence="2 3" key="1">
    <citation type="journal article" date="2016" name="Nat. Commun.">
        <title>Thousands of microbial genomes shed light on interconnected biogeochemical processes in an aquifer system.</title>
        <authorList>
            <person name="Anantharaman K."/>
            <person name="Brown C.T."/>
            <person name="Hug L.A."/>
            <person name="Sharon I."/>
            <person name="Castelle C.J."/>
            <person name="Probst A.J."/>
            <person name="Thomas B.C."/>
            <person name="Singh A."/>
            <person name="Wilkins M.J."/>
            <person name="Karaoz U."/>
            <person name="Brodie E.L."/>
            <person name="Williams K.H."/>
            <person name="Hubbard S.S."/>
            <person name="Banfield J.F."/>
        </authorList>
    </citation>
    <scope>NUCLEOTIDE SEQUENCE [LARGE SCALE GENOMIC DNA]</scope>
</reference>
<feature type="region of interest" description="Disordered" evidence="1">
    <location>
        <begin position="1"/>
        <end position="72"/>
    </location>
</feature>
<comment type="caution">
    <text evidence="2">The sequence shown here is derived from an EMBL/GenBank/DDBJ whole genome shotgun (WGS) entry which is preliminary data.</text>
</comment>
<proteinExistence type="predicted"/>
<evidence type="ECO:0000313" key="3">
    <source>
        <dbReference type="Proteomes" id="UP000179227"/>
    </source>
</evidence>
<evidence type="ECO:0000256" key="1">
    <source>
        <dbReference type="SAM" id="MobiDB-lite"/>
    </source>
</evidence>
<feature type="compositionally biased region" description="Polar residues" evidence="1">
    <location>
        <begin position="29"/>
        <end position="43"/>
    </location>
</feature>
<organism evidence="2 3">
    <name type="scientific">Candidatus Curtissbacteria bacterium RIFCSPLOWO2_01_FULL_42_26</name>
    <dbReference type="NCBI Taxonomy" id="1797729"/>
    <lineage>
        <taxon>Bacteria</taxon>
        <taxon>Candidatus Curtissiibacteriota</taxon>
    </lineage>
</organism>
<feature type="compositionally biased region" description="Pro residues" evidence="1">
    <location>
        <begin position="1"/>
        <end position="18"/>
    </location>
</feature>
<feature type="region of interest" description="Disordered" evidence="1">
    <location>
        <begin position="215"/>
        <end position="307"/>
    </location>
</feature>
<gene>
    <name evidence="2" type="ORF">A3A60_01310</name>
</gene>
<evidence type="ECO:0000313" key="2">
    <source>
        <dbReference type="EMBL" id="OGE09177.1"/>
    </source>
</evidence>
<dbReference type="AlphaFoldDB" id="A0A1F5HYB3"/>
<sequence>MPPTKTRPPKPTNTPVPPTATNTRPPKPTSTEVKPTETQQVKPTKTREAKPTTSPTPGKSENPPAVIQPNEPRTCLHGEVLPAEFQVPLPANSDARKIFLAQIEAKCELLDHDIKNDFEHTVISDQVSAVQEGIGIDANHDGKTGIDINGDGEIDRPSLSDQIGVKNGEPSLAQRIDKVLSAVKDGANQAWDKAAVALSAATLVAVGGLYWRRRRRPEDQQPAQPQTPADGGPDGGNGGNGGENGGKGISSKLETPKPPAPKPTSQWVEESAQPVPEDRSRLTDVVPLPAVASRPAREKKAHKETKNALSNKAVNELAKINVELLDGLMQKILSMSDAQLRAFTKEMSEEEIGKFRSALTLSGEDKEKVAAMKPPVLLRNFAYMYLKLSEDEKERIKQRRLKITKKAGKAAKTA</sequence>
<dbReference type="Proteomes" id="UP000179227">
    <property type="component" value="Unassembled WGS sequence"/>
</dbReference>
<accession>A0A1F5HYB3</accession>
<feature type="compositionally biased region" description="Gly residues" evidence="1">
    <location>
        <begin position="232"/>
        <end position="248"/>
    </location>
</feature>
<feature type="compositionally biased region" description="Low complexity" evidence="1">
    <location>
        <begin position="220"/>
        <end position="231"/>
    </location>
</feature>
<dbReference type="EMBL" id="MFBS01000023">
    <property type="protein sequence ID" value="OGE09177.1"/>
    <property type="molecule type" value="Genomic_DNA"/>
</dbReference>